<reference evidence="1" key="1">
    <citation type="submission" date="2022-11" db="EMBL/GenBank/DDBJ databases">
        <title>Chromosome-level genome of Pogonophryne albipinna.</title>
        <authorList>
            <person name="Jo E."/>
        </authorList>
    </citation>
    <scope>NUCLEOTIDE SEQUENCE</scope>
    <source>
        <strain evidence="1">SGF0006</strain>
        <tissue evidence="1">Muscle</tissue>
    </source>
</reference>
<keyword evidence="2" id="KW-1185">Reference proteome</keyword>
<comment type="caution">
    <text evidence="1">The sequence shown here is derived from an EMBL/GenBank/DDBJ whole genome shotgun (WGS) entry which is preliminary data.</text>
</comment>
<dbReference type="EMBL" id="JAPTMU010000003">
    <property type="protein sequence ID" value="KAJ4946225.1"/>
    <property type="molecule type" value="Genomic_DNA"/>
</dbReference>
<evidence type="ECO:0000313" key="1">
    <source>
        <dbReference type="EMBL" id="KAJ4946225.1"/>
    </source>
</evidence>
<sequence length="76" mass="8448">MSSCSNAAVNTVDYSPHALIMTIDFALAVNARSASLGHCSTLKLRYNFKYMVRDEIQCGMQFPDPALIIGKRISHR</sequence>
<dbReference type="AlphaFoldDB" id="A0AAD6BK32"/>
<protein>
    <submittedName>
        <fullName evidence="1">Uncharacterized protein</fullName>
    </submittedName>
</protein>
<evidence type="ECO:0000313" key="2">
    <source>
        <dbReference type="Proteomes" id="UP001219934"/>
    </source>
</evidence>
<dbReference type="Proteomes" id="UP001219934">
    <property type="component" value="Unassembled WGS sequence"/>
</dbReference>
<proteinExistence type="predicted"/>
<accession>A0AAD6BK32</accession>
<gene>
    <name evidence="1" type="ORF">JOQ06_023894</name>
</gene>
<name>A0AAD6BK32_9TELE</name>
<organism evidence="1 2">
    <name type="scientific">Pogonophryne albipinna</name>
    <dbReference type="NCBI Taxonomy" id="1090488"/>
    <lineage>
        <taxon>Eukaryota</taxon>
        <taxon>Metazoa</taxon>
        <taxon>Chordata</taxon>
        <taxon>Craniata</taxon>
        <taxon>Vertebrata</taxon>
        <taxon>Euteleostomi</taxon>
        <taxon>Actinopterygii</taxon>
        <taxon>Neopterygii</taxon>
        <taxon>Teleostei</taxon>
        <taxon>Neoteleostei</taxon>
        <taxon>Acanthomorphata</taxon>
        <taxon>Eupercaria</taxon>
        <taxon>Perciformes</taxon>
        <taxon>Notothenioidei</taxon>
        <taxon>Pogonophryne</taxon>
    </lineage>
</organism>